<keyword evidence="7 15" id="KW-0479">Metal-binding</keyword>
<evidence type="ECO:0000256" key="6">
    <source>
        <dbReference type="ARBA" id="ARBA00022598"/>
    </source>
</evidence>
<keyword evidence="8 15" id="KW-0547">Nucleotide-binding</keyword>
<feature type="binding site" evidence="15">
    <location>
        <position position="452"/>
    </location>
    <ligand>
        <name>Mg(2+)</name>
        <dbReference type="ChEBI" id="CHEBI:18420"/>
        <note>shared with alpha subunit</note>
    </ligand>
</feature>
<keyword evidence="4 15" id="KW-0963">Cytoplasm</keyword>
<dbReference type="InterPro" id="IPR045060">
    <property type="entry name" value="Phe-tRNA-ligase_IIc_bsu"/>
</dbReference>
<keyword evidence="12 15" id="KW-0648">Protein biosynthesis</keyword>
<dbReference type="GO" id="GO:0005524">
    <property type="term" value="F:ATP binding"/>
    <property type="evidence" value="ECO:0007669"/>
    <property type="project" value="UniProtKB-UniRule"/>
</dbReference>
<evidence type="ECO:0000256" key="5">
    <source>
        <dbReference type="ARBA" id="ARBA00022555"/>
    </source>
</evidence>
<sequence length="779" mass="87854">MIVTKSWLNEWIDINEISTDDLCKTFNAIGLEVDRVVNYDIPNKIIFGRVVECEQHPDADKLSVCKVDIGTSIRQIVCGASNVRTGLDVVVATIGCTMPGGMVIKPVKLRGVESEGMICSSSEVGLPDIGEGIMEVDSSIGDYELGQEVNTHPIFNDDLIEIELTANRGDCLSIRGVARDLSAAYGTPLKSTTIKQNDDKRLGIGRILSLNHDNDYNVNLRYKAMDIKGLILPFIVRLRLAQIEENRESDIMSMMLYATHSSGVILRAYEHSFFQENSDKMAKIDLVNDDKNFASIMTHEGKKASTVGIIQEEESKVSSKEGIVLLEASYIPPDIISKKMLDNKLESGPLYYRTSRGSEPELNRGLDFCIKLVEANSDSTTYGGTIELCDNYEEIIVSVSKSEIDEIVGAKIDKTRITKLLKDLGFDTSKSQGDSYVVSIPRYRHDITNKQDIVEEIVRMVGIDNIESKPFEIREENRLEDDYFWYKKRKTYRHKAASSGFFESIHFVFDEKKVLNEYGFKTLDDKKDLLNPIAKTLDTLRPTLLTSLLKAASSNAKNGYSSIKLFEVGSVFSTSREESVKMSLLFSGTVSKDGIRNNGKPKMVDFGFFTQKISDIVGEFELVKYETTHNLSHKYQCGAIIQNKEKIGEVFRVHPNVEKTYDLDVTYMCELDFEKLAYTLKTAISRSKYQASQKDLSLIMPKSMDYSVVKKVISDAKPDEIIEFYPVDRYSDNELGDNMSLTIRFVLQRDDRTLEEEDITSSMEAVLEVLKKELKIGLR</sequence>
<dbReference type="SUPFAM" id="SSF46955">
    <property type="entry name" value="Putative DNA-binding domain"/>
    <property type="match status" value="1"/>
</dbReference>
<evidence type="ECO:0000259" key="19">
    <source>
        <dbReference type="PROSITE" id="PS51483"/>
    </source>
</evidence>
<evidence type="ECO:0000256" key="4">
    <source>
        <dbReference type="ARBA" id="ARBA00022490"/>
    </source>
</evidence>
<dbReference type="GO" id="GO:0000049">
    <property type="term" value="F:tRNA binding"/>
    <property type="evidence" value="ECO:0007669"/>
    <property type="project" value="UniProtKB-UniRule"/>
</dbReference>
<dbReference type="GO" id="GO:0006432">
    <property type="term" value="P:phenylalanyl-tRNA aminoacylation"/>
    <property type="evidence" value="ECO:0007669"/>
    <property type="project" value="UniProtKB-UniRule"/>
</dbReference>
<comment type="catalytic activity">
    <reaction evidence="14 15">
        <text>tRNA(Phe) + L-phenylalanine + ATP = L-phenylalanyl-tRNA(Phe) + AMP + diphosphate + H(+)</text>
        <dbReference type="Rhea" id="RHEA:19413"/>
        <dbReference type="Rhea" id="RHEA-COMP:9668"/>
        <dbReference type="Rhea" id="RHEA-COMP:9699"/>
        <dbReference type="ChEBI" id="CHEBI:15378"/>
        <dbReference type="ChEBI" id="CHEBI:30616"/>
        <dbReference type="ChEBI" id="CHEBI:33019"/>
        <dbReference type="ChEBI" id="CHEBI:58095"/>
        <dbReference type="ChEBI" id="CHEBI:78442"/>
        <dbReference type="ChEBI" id="CHEBI:78531"/>
        <dbReference type="ChEBI" id="CHEBI:456215"/>
        <dbReference type="EC" id="6.1.1.20"/>
    </reaction>
</comment>
<reference evidence="20 21" key="1">
    <citation type="submission" date="2019-09" db="EMBL/GenBank/DDBJ databases">
        <title>Sulfurimonas gotlandica sp. nov., a chemoautotrophic and psychrotolerant epsilonproteobacterium isolated from a pelagic redoxcline, and an emended description of the genus Sulfurimonas.</title>
        <authorList>
            <person name="Wang S."/>
            <person name="Jiang L."/>
            <person name="Shao S."/>
        </authorList>
    </citation>
    <scope>NUCLEOTIDE SEQUENCE [LARGE SCALE GENOMIC DNA]</scope>
    <source>
        <strain evidence="20 21">GYSZ_1</strain>
    </source>
</reference>
<dbReference type="PROSITE" id="PS51483">
    <property type="entry name" value="B5"/>
    <property type="match status" value="1"/>
</dbReference>
<keyword evidence="13 15" id="KW-0030">Aminoacyl-tRNA synthetase</keyword>
<feature type="domain" description="FDX-ACB" evidence="18">
    <location>
        <begin position="687"/>
        <end position="779"/>
    </location>
</feature>
<dbReference type="KEGG" id="sulg:FJR48_05015"/>
<dbReference type="PROSITE" id="PS50886">
    <property type="entry name" value="TRBD"/>
    <property type="match status" value="1"/>
</dbReference>
<evidence type="ECO:0000256" key="12">
    <source>
        <dbReference type="ARBA" id="ARBA00022917"/>
    </source>
</evidence>
<dbReference type="OrthoDB" id="9805455at2"/>
<feature type="binding site" evidence="15">
    <location>
        <position position="446"/>
    </location>
    <ligand>
        <name>Mg(2+)</name>
        <dbReference type="ChEBI" id="CHEBI:18420"/>
        <note>shared with alpha subunit</note>
    </ligand>
</feature>
<dbReference type="PANTHER" id="PTHR10947">
    <property type="entry name" value="PHENYLALANYL-TRNA SYNTHETASE BETA CHAIN AND LEUCINE-RICH REPEAT-CONTAINING PROTEIN 47"/>
    <property type="match status" value="1"/>
</dbReference>
<dbReference type="InterPro" id="IPR005147">
    <property type="entry name" value="tRNA_synthase_B5-dom"/>
</dbReference>
<evidence type="ECO:0000256" key="15">
    <source>
        <dbReference type="HAMAP-Rule" id="MF_00283"/>
    </source>
</evidence>
<dbReference type="FunFam" id="2.40.50.140:FF:000045">
    <property type="entry name" value="Phenylalanine--tRNA ligase beta subunit"/>
    <property type="match status" value="1"/>
</dbReference>
<dbReference type="Gene3D" id="3.30.70.380">
    <property type="entry name" value="Ferrodoxin-fold anticodon-binding domain"/>
    <property type="match status" value="1"/>
</dbReference>
<dbReference type="EMBL" id="CP043617">
    <property type="protein sequence ID" value="QFR49119.1"/>
    <property type="molecule type" value="Genomic_DNA"/>
</dbReference>
<dbReference type="SUPFAM" id="SSF56037">
    <property type="entry name" value="PheT/TilS domain"/>
    <property type="match status" value="1"/>
</dbReference>
<evidence type="ECO:0000259" key="18">
    <source>
        <dbReference type="PROSITE" id="PS51447"/>
    </source>
</evidence>
<evidence type="ECO:0000256" key="7">
    <source>
        <dbReference type="ARBA" id="ARBA00022723"/>
    </source>
</evidence>
<dbReference type="SMART" id="SM00896">
    <property type="entry name" value="FDX-ACB"/>
    <property type="match status" value="1"/>
</dbReference>
<evidence type="ECO:0000256" key="16">
    <source>
        <dbReference type="PROSITE-ProRule" id="PRU00209"/>
    </source>
</evidence>
<feature type="binding site" evidence="15">
    <location>
        <position position="456"/>
    </location>
    <ligand>
        <name>Mg(2+)</name>
        <dbReference type="ChEBI" id="CHEBI:18420"/>
        <note>shared with alpha subunit</note>
    </ligand>
</feature>
<evidence type="ECO:0000256" key="9">
    <source>
        <dbReference type="ARBA" id="ARBA00022840"/>
    </source>
</evidence>
<evidence type="ECO:0000313" key="20">
    <source>
        <dbReference type="EMBL" id="QFR49119.1"/>
    </source>
</evidence>
<accession>A0A5P8P093</accession>
<dbReference type="PANTHER" id="PTHR10947:SF0">
    <property type="entry name" value="PHENYLALANINE--TRNA LIGASE BETA SUBUNIT"/>
    <property type="match status" value="1"/>
</dbReference>
<dbReference type="GO" id="GO:0004826">
    <property type="term" value="F:phenylalanine-tRNA ligase activity"/>
    <property type="evidence" value="ECO:0007669"/>
    <property type="project" value="UniProtKB-UniRule"/>
</dbReference>
<dbReference type="HAMAP" id="MF_00283">
    <property type="entry name" value="Phe_tRNA_synth_beta1"/>
    <property type="match status" value="1"/>
</dbReference>
<dbReference type="CDD" id="cd02796">
    <property type="entry name" value="tRNA_bind_bactPheRS"/>
    <property type="match status" value="1"/>
</dbReference>
<dbReference type="SUPFAM" id="SSF50249">
    <property type="entry name" value="Nucleic acid-binding proteins"/>
    <property type="match status" value="1"/>
</dbReference>
<dbReference type="InterPro" id="IPR005121">
    <property type="entry name" value="Fdx_antiC-bd"/>
</dbReference>
<dbReference type="EC" id="6.1.1.20" evidence="15"/>
<evidence type="ECO:0000313" key="21">
    <source>
        <dbReference type="Proteomes" id="UP000326944"/>
    </source>
</evidence>
<comment type="similarity">
    <text evidence="2 15">Belongs to the phenylalanyl-tRNA synthetase beta subunit family. Type 1 subfamily.</text>
</comment>
<dbReference type="CDD" id="cd00769">
    <property type="entry name" value="PheRS_beta_core"/>
    <property type="match status" value="1"/>
</dbReference>
<dbReference type="InterPro" id="IPR041616">
    <property type="entry name" value="PheRS_beta_core"/>
</dbReference>
<keyword evidence="10 15" id="KW-0460">Magnesium</keyword>
<dbReference type="AlphaFoldDB" id="A0A5P8P093"/>
<dbReference type="SUPFAM" id="SSF54991">
    <property type="entry name" value="Anticodon-binding domain of PheRS"/>
    <property type="match status" value="1"/>
</dbReference>
<keyword evidence="6 15" id="KW-0436">Ligase</keyword>
<keyword evidence="5 16" id="KW-0820">tRNA-binding</keyword>
<feature type="binding site" evidence="15">
    <location>
        <position position="455"/>
    </location>
    <ligand>
        <name>Mg(2+)</name>
        <dbReference type="ChEBI" id="CHEBI:18420"/>
        <note>shared with alpha subunit</note>
    </ligand>
</feature>
<dbReference type="Gene3D" id="3.30.930.10">
    <property type="entry name" value="Bira Bifunctional Protein, Domain 2"/>
    <property type="match status" value="1"/>
</dbReference>
<dbReference type="InterPro" id="IPR036690">
    <property type="entry name" value="Fdx_antiC-bd_sf"/>
</dbReference>
<dbReference type="PROSITE" id="PS51447">
    <property type="entry name" value="FDX_ACB"/>
    <property type="match status" value="1"/>
</dbReference>
<keyword evidence="21" id="KW-1185">Reference proteome</keyword>
<keyword evidence="11 16" id="KW-0694">RNA-binding</keyword>
<dbReference type="NCBIfam" id="TIGR00472">
    <property type="entry name" value="pheT_bact"/>
    <property type="match status" value="1"/>
</dbReference>
<dbReference type="NCBIfam" id="NF045760">
    <property type="entry name" value="YtpR"/>
    <property type="match status" value="1"/>
</dbReference>
<dbReference type="InterPro" id="IPR002547">
    <property type="entry name" value="tRNA-bd_dom"/>
</dbReference>
<evidence type="ECO:0000256" key="3">
    <source>
        <dbReference type="ARBA" id="ARBA00011209"/>
    </source>
</evidence>
<dbReference type="InterPro" id="IPR004532">
    <property type="entry name" value="Phe-tRNA-ligase_IIc_bsu_bact"/>
</dbReference>
<evidence type="ECO:0000256" key="8">
    <source>
        <dbReference type="ARBA" id="ARBA00022741"/>
    </source>
</evidence>
<evidence type="ECO:0000256" key="2">
    <source>
        <dbReference type="ARBA" id="ARBA00008653"/>
    </source>
</evidence>
<protein>
    <recommendedName>
        <fullName evidence="15">Phenylalanine--tRNA ligase beta subunit</fullName>
        <ecNumber evidence="15">6.1.1.20</ecNumber>
    </recommendedName>
    <alternativeName>
        <fullName evidence="15">Phenylalanyl-tRNA synthetase beta subunit</fullName>
        <shortName evidence="15">PheRS</shortName>
    </alternativeName>
</protein>
<evidence type="ECO:0000256" key="13">
    <source>
        <dbReference type="ARBA" id="ARBA00023146"/>
    </source>
</evidence>
<dbReference type="Pfam" id="PF01588">
    <property type="entry name" value="tRNA_bind"/>
    <property type="match status" value="1"/>
</dbReference>
<organism evidence="20 21">
    <name type="scientific">Sulfurimonas lithotrophica</name>
    <dbReference type="NCBI Taxonomy" id="2590022"/>
    <lineage>
        <taxon>Bacteria</taxon>
        <taxon>Pseudomonadati</taxon>
        <taxon>Campylobacterota</taxon>
        <taxon>Epsilonproteobacteria</taxon>
        <taxon>Campylobacterales</taxon>
        <taxon>Sulfurimonadaceae</taxon>
        <taxon>Sulfurimonas</taxon>
    </lineage>
</organism>
<feature type="domain" description="TRNA-binding" evidence="17">
    <location>
        <begin position="39"/>
        <end position="150"/>
    </location>
</feature>
<name>A0A5P8P093_9BACT</name>
<dbReference type="Gene3D" id="2.40.50.140">
    <property type="entry name" value="Nucleic acid-binding proteins"/>
    <property type="match status" value="1"/>
</dbReference>
<evidence type="ECO:0000256" key="10">
    <source>
        <dbReference type="ARBA" id="ARBA00022842"/>
    </source>
</evidence>
<dbReference type="Pfam" id="PF03147">
    <property type="entry name" value="FDX-ACB"/>
    <property type="match status" value="1"/>
</dbReference>
<dbReference type="GO" id="GO:0009328">
    <property type="term" value="C:phenylalanine-tRNA ligase complex"/>
    <property type="evidence" value="ECO:0007669"/>
    <property type="project" value="TreeGrafter"/>
</dbReference>
<gene>
    <name evidence="15" type="primary">pheT</name>
    <name evidence="20" type="ORF">FJR48_05015</name>
</gene>
<dbReference type="Proteomes" id="UP000326944">
    <property type="component" value="Chromosome"/>
</dbReference>
<comment type="cofactor">
    <cofactor evidence="15">
        <name>Mg(2+)</name>
        <dbReference type="ChEBI" id="CHEBI:18420"/>
    </cofactor>
    <text evidence="15">Binds 2 magnesium ions per tetramer.</text>
</comment>
<evidence type="ECO:0000256" key="1">
    <source>
        <dbReference type="ARBA" id="ARBA00004496"/>
    </source>
</evidence>
<feature type="domain" description="B5" evidence="19">
    <location>
        <begin position="392"/>
        <end position="468"/>
    </location>
</feature>
<dbReference type="InterPro" id="IPR045864">
    <property type="entry name" value="aa-tRNA-synth_II/BPL/LPL"/>
</dbReference>
<dbReference type="GO" id="GO:0000287">
    <property type="term" value="F:magnesium ion binding"/>
    <property type="evidence" value="ECO:0007669"/>
    <property type="project" value="UniProtKB-UniRule"/>
</dbReference>
<dbReference type="Pfam" id="PF03484">
    <property type="entry name" value="B5"/>
    <property type="match status" value="1"/>
</dbReference>
<dbReference type="InterPro" id="IPR012340">
    <property type="entry name" value="NA-bd_OB-fold"/>
</dbReference>
<dbReference type="SUPFAM" id="SSF55681">
    <property type="entry name" value="Class II aaRS and biotin synthetases"/>
    <property type="match status" value="1"/>
</dbReference>
<keyword evidence="9 15" id="KW-0067">ATP-binding</keyword>
<comment type="subcellular location">
    <subcellularLocation>
        <location evidence="1 15">Cytoplasm</location>
    </subcellularLocation>
</comment>
<dbReference type="SMART" id="SM00874">
    <property type="entry name" value="B5"/>
    <property type="match status" value="1"/>
</dbReference>
<dbReference type="RefSeq" id="WP_152307062.1">
    <property type="nucleotide sequence ID" value="NZ_CP043617.1"/>
</dbReference>
<evidence type="ECO:0000256" key="11">
    <source>
        <dbReference type="ARBA" id="ARBA00022884"/>
    </source>
</evidence>
<dbReference type="InterPro" id="IPR033714">
    <property type="entry name" value="tRNA_bind_bactPheRS"/>
</dbReference>
<dbReference type="Pfam" id="PF17759">
    <property type="entry name" value="tRNA_synthFbeta"/>
    <property type="match status" value="1"/>
</dbReference>
<proteinExistence type="inferred from homology"/>
<evidence type="ECO:0000259" key="17">
    <source>
        <dbReference type="PROSITE" id="PS50886"/>
    </source>
</evidence>
<dbReference type="InterPro" id="IPR009061">
    <property type="entry name" value="DNA-bd_dom_put_sf"/>
</dbReference>
<dbReference type="Gene3D" id="3.30.56.10">
    <property type="match status" value="2"/>
</dbReference>
<comment type="subunit">
    <text evidence="3 15">Tetramer of two alpha and two beta subunits.</text>
</comment>
<evidence type="ECO:0000256" key="14">
    <source>
        <dbReference type="ARBA" id="ARBA00049255"/>
    </source>
</evidence>